<feature type="compositionally biased region" description="Polar residues" evidence="6">
    <location>
        <begin position="366"/>
        <end position="383"/>
    </location>
</feature>
<evidence type="ECO:0000256" key="4">
    <source>
        <dbReference type="PROSITE-ProRule" id="PRU00125"/>
    </source>
</evidence>
<reference evidence="10 11" key="1">
    <citation type="submission" date="2016-11" db="EMBL/GenBank/DDBJ databases">
        <authorList>
            <person name="Jaros S."/>
            <person name="Januszkiewicz K."/>
            <person name="Wedrychowicz H."/>
        </authorList>
    </citation>
    <scope>NUCLEOTIDE SEQUENCE [LARGE SCALE GENOMIC DNA]</scope>
</reference>
<dbReference type="CDD" id="cd00159">
    <property type="entry name" value="RhoGAP"/>
    <property type="match status" value="1"/>
</dbReference>
<dbReference type="SUPFAM" id="SSF57889">
    <property type="entry name" value="Cysteine-rich domain"/>
    <property type="match status" value="1"/>
</dbReference>
<evidence type="ECO:0000313" key="11">
    <source>
        <dbReference type="Proteomes" id="UP000249464"/>
    </source>
</evidence>
<keyword evidence="5" id="KW-0175">Coiled coil</keyword>
<dbReference type="EMBL" id="FQNC01000045">
    <property type="protein sequence ID" value="SGY62756.1"/>
    <property type="molecule type" value="Genomic_DNA"/>
</dbReference>
<dbReference type="InterPro" id="IPR001781">
    <property type="entry name" value="Znf_LIM"/>
</dbReference>
<evidence type="ECO:0000256" key="5">
    <source>
        <dbReference type="SAM" id="Coils"/>
    </source>
</evidence>
<dbReference type="PANTHER" id="PTHR23176">
    <property type="entry name" value="RHO/RAC/CDC GTPASE-ACTIVATING PROTEIN"/>
    <property type="match status" value="1"/>
</dbReference>
<dbReference type="InterPro" id="IPR002219">
    <property type="entry name" value="PKC_DAG/PE"/>
</dbReference>
<dbReference type="InterPro" id="IPR000198">
    <property type="entry name" value="RhoGAP_dom"/>
</dbReference>
<evidence type="ECO:0000256" key="6">
    <source>
        <dbReference type="SAM" id="MobiDB-lite"/>
    </source>
</evidence>
<keyword evidence="3 4" id="KW-0862">Zinc</keyword>
<feature type="region of interest" description="Disordered" evidence="6">
    <location>
        <begin position="593"/>
        <end position="631"/>
    </location>
</feature>
<dbReference type="GO" id="GO:0007165">
    <property type="term" value="P:signal transduction"/>
    <property type="evidence" value="ECO:0007669"/>
    <property type="project" value="InterPro"/>
</dbReference>
<dbReference type="PANTHER" id="PTHR23176:SF128">
    <property type="entry name" value="RHO GTPASE-ACTIVATING PROTEIN RGD1"/>
    <property type="match status" value="1"/>
</dbReference>
<feature type="compositionally biased region" description="Gly residues" evidence="6">
    <location>
        <begin position="47"/>
        <end position="57"/>
    </location>
</feature>
<evidence type="ECO:0000259" key="8">
    <source>
        <dbReference type="PROSITE" id="PS50081"/>
    </source>
</evidence>
<name>A0A2X0N1W9_9BASI</name>
<evidence type="ECO:0000256" key="1">
    <source>
        <dbReference type="ARBA" id="ARBA00022468"/>
    </source>
</evidence>
<sequence>MTTSAAAYSRPLPVPPSLPSQTSTPVLGGGHHRGASASSMSHEPSGGAAGGGGGGGASTSSMSYDTSFAPDRTPSSPTSPFLPDRQTSCNSCKLGLEQTLDSTVGLQPLYLGSLDVADPLTPLWTPFSNVQRRLVSLGSAAHASVIAFADPQCAPRSLPPPLVPHTRSFRCAKCNNLVEHDTNLLLLSDGLPVCQNCSYICSTCHKSIDNSAVVTGTQLQSCLLAFSVFPLIGQFPPSSYPGEHSYHTECFRCCHCAERIEGLTYAKTQLGIWCMACHNERIAQGRKKTEAKKAARAGRKKEKEAGRTKAERDKDRSERAHAVAIAAINGSQVPTSSGSGSGGHAKSASSSSNFALRKSGDYEQGSYDTSPSPKDQEFSTQQYHSHDTSRPNSSPQTLHWRPQHTPLPTSATTTAISSLGGRLSSDTKDRPPRPSLPIPPQERSPAISVGASDDAGGASPTFSAYMVRRESESSTLQPINAEQKQMNRRSGFYGFAQRPSIDDAAPVATDDLDVAYERIGNEEEPVEDDDRSPAKENNVNEDPTEALPYSAPQHEPPAAAHPPSSTYLPDLHNSMSFYDPDTLLFLNHVASPRNHSASNSLSHGPTPPRKSLDEGKTHSQRRGPSEASTASDAIEHLSPDLAGAEFDSSRDVATAGGRSVARKVRESIRLSRDGMEGKTGGASLDVELVELLLNELEETKKEMQEWQSRYDAFRVSAVRHQVLRRQDLMNPHYVFGSQRASRTAFEGFSMAREEYDREVATRREVESRLEELRTRFVEQARRLADVDQDQKTRESLRSQTQELRSSVVATERQLSTLRAEVELSTAQAAELKGTESPTKTANDRIVEALNERLEEVKDRHRAEITALVEQRDALTREVDALQDARSFLIDESATLQARHVSLEGQTVEASKLLESLRDQMSKLRVSPSPGPSGHHASASISSMGKMALPRPSMSPSIGDLESVARLEAPIVKKFKWGKAKAVTTASISSPQLQAGSSDPHDRKGSVMGLNMGSGAAAAGSSRSPQNSRSASVSIDHGMRSHAFQPTSILRPIRCEYCGDKMWGLNEVRCTGCGCYSHTKCIPYLLTPCSHGSTALASDDTMTLLSQFSGMFGNHLTAQARSENREVPLVVSKCIAAVEVFGMYQEGIYRKSGGMGQTKRITQLFESGQDFNLEDGNQFNDPAAITSCLKNYFRCLPDPLFTFDLHEEFVSCTEIPSPEDRLTKIEATLAKMPEVHYKTARCLIQHLHRVHSRSAENKMTPVNLGVVFGPTVMRSRVVEREWSDMGAKAKMIELLVENSPRFFGVA</sequence>
<dbReference type="InterPro" id="IPR050729">
    <property type="entry name" value="Rho-GAP"/>
</dbReference>
<feature type="compositionally biased region" description="Polar residues" evidence="6">
    <location>
        <begin position="593"/>
        <end position="603"/>
    </location>
</feature>
<dbReference type="GO" id="GO:0046872">
    <property type="term" value="F:metal ion binding"/>
    <property type="evidence" value="ECO:0007669"/>
    <property type="project" value="UniProtKB-KW"/>
</dbReference>
<feature type="compositionally biased region" description="Polar residues" evidence="6">
    <location>
        <begin position="73"/>
        <end position="84"/>
    </location>
</feature>
<keyword evidence="4" id="KW-0440">LIM domain</keyword>
<evidence type="ECO:0000259" key="7">
    <source>
        <dbReference type="PROSITE" id="PS50023"/>
    </source>
</evidence>
<accession>A0A2X0N1W9</accession>
<dbReference type="InterPro" id="IPR036280">
    <property type="entry name" value="Multihaem_cyt_sf"/>
</dbReference>
<gene>
    <name evidence="10" type="primary">BQ5605_C007g04731</name>
    <name evidence="10" type="ORF">BQ5605_C007G04731</name>
</gene>
<dbReference type="InterPro" id="IPR008936">
    <property type="entry name" value="Rho_GTPase_activation_prot"/>
</dbReference>
<dbReference type="SMART" id="SM00109">
    <property type="entry name" value="C1"/>
    <property type="match status" value="1"/>
</dbReference>
<keyword evidence="1" id="KW-0343">GTPase activation</keyword>
<dbReference type="GO" id="GO:0005737">
    <property type="term" value="C:cytoplasm"/>
    <property type="evidence" value="ECO:0007669"/>
    <property type="project" value="TreeGrafter"/>
</dbReference>
<feature type="region of interest" description="Disordered" evidence="6">
    <location>
        <begin position="1"/>
        <end position="84"/>
    </location>
</feature>
<feature type="compositionally biased region" description="Low complexity" evidence="6">
    <location>
        <begin position="1012"/>
        <end position="1033"/>
    </location>
</feature>
<feature type="compositionally biased region" description="Polar residues" evidence="6">
    <location>
        <begin position="406"/>
        <end position="417"/>
    </location>
</feature>
<evidence type="ECO:0000259" key="9">
    <source>
        <dbReference type="PROSITE" id="PS50238"/>
    </source>
</evidence>
<feature type="compositionally biased region" description="Low complexity" evidence="6">
    <location>
        <begin position="551"/>
        <end position="563"/>
    </location>
</feature>
<feature type="coiled-coil region" evidence="5">
    <location>
        <begin position="846"/>
        <end position="891"/>
    </location>
</feature>
<dbReference type="Proteomes" id="UP000249464">
    <property type="component" value="Unassembled WGS sequence"/>
</dbReference>
<dbReference type="Gene3D" id="2.10.110.10">
    <property type="entry name" value="Cysteine Rich Protein"/>
    <property type="match status" value="1"/>
</dbReference>
<dbReference type="SMART" id="SM00324">
    <property type="entry name" value="RhoGAP"/>
    <property type="match status" value="1"/>
</dbReference>
<dbReference type="GO" id="GO:0005096">
    <property type="term" value="F:GTPase activator activity"/>
    <property type="evidence" value="ECO:0007669"/>
    <property type="project" value="UniProtKB-KW"/>
</dbReference>
<dbReference type="PROSITE" id="PS50238">
    <property type="entry name" value="RHOGAP"/>
    <property type="match status" value="1"/>
</dbReference>
<evidence type="ECO:0000256" key="3">
    <source>
        <dbReference type="ARBA" id="ARBA00022833"/>
    </source>
</evidence>
<feature type="compositionally biased region" description="Pro residues" evidence="6">
    <location>
        <begin position="433"/>
        <end position="442"/>
    </location>
</feature>
<dbReference type="InterPro" id="IPR046349">
    <property type="entry name" value="C1-like_sf"/>
</dbReference>
<dbReference type="SUPFAM" id="SSF48695">
    <property type="entry name" value="Multiheme cytochromes"/>
    <property type="match status" value="1"/>
</dbReference>
<dbReference type="STRING" id="796604.A0A2X0N1W9"/>
<dbReference type="SUPFAM" id="SSF48350">
    <property type="entry name" value="GTPase activation domain, GAP"/>
    <property type="match status" value="1"/>
</dbReference>
<dbReference type="PROSITE" id="PS50023">
    <property type="entry name" value="LIM_DOMAIN_2"/>
    <property type="match status" value="1"/>
</dbReference>
<feature type="coiled-coil region" evidence="5">
    <location>
        <begin position="689"/>
        <end position="716"/>
    </location>
</feature>
<dbReference type="Gene3D" id="1.10.555.10">
    <property type="entry name" value="Rho GTPase activation protein"/>
    <property type="match status" value="1"/>
</dbReference>
<dbReference type="PROSITE" id="PS50081">
    <property type="entry name" value="ZF_DAG_PE_2"/>
    <property type="match status" value="1"/>
</dbReference>
<feature type="domain" description="Phorbol-ester/DAG-type" evidence="8">
    <location>
        <begin position="1040"/>
        <end position="1088"/>
    </location>
</feature>
<organism evidence="10 11">
    <name type="scientific">Microbotryum silenes-dioicae</name>
    <dbReference type="NCBI Taxonomy" id="796604"/>
    <lineage>
        <taxon>Eukaryota</taxon>
        <taxon>Fungi</taxon>
        <taxon>Dikarya</taxon>
        <taxon>Basidiomycota</taxon>
        <taxon>Pucciniomycotina</taxon>
        <taxon>Microbotryomycetes</taxon>
        <taxon>Microbotryales</taxon>
        <taxon>Microbotryaceae</taxon>
        <taxon>Microbotryum</taxon>
    </lineage>
</organism>
<feature type="region of interest" description="Disordered" evidence="6">
    <location>
        <begin position="285"/>
        <end position="480"/>
    </location>
</feature>
<feature type="domain" description="LIM zinc-binding" evidence="7">
    <location>
        <begin position="199"/>
        <end position="284"/>
    </location>
</feature>
<feature type="compositionally biased region" description="Polar residues" evidence="6">
    <location>
        <begin position="987"/>
        <end position="996"/>
    </location>
</feature>
<feature type="region of interest" description="Disordered" evidence="6">
    <location>
        <begin position="521"/>
        <end position="567"/>
    </location>
</feature>
<keyword evidence="2 4" id="KW-0479">Metal-binding</keyword>
<proteinExistence type="predicted"/>
<dbReference type="FunFam" id="1.10.555.10:FF:000043">
    <property type="entry name" value="Rho GTPase activator Rga"/>
    <property type="match status" value="1"/>
</dbReference>
<evidence type="ECO:0000313" key="10">
    <source>
        <dbReference type="EMBL" id="SGY62756.1"/>
    </source>
</evidence>
<feature type="domain" description="Rho-GAP" evidence="9">
    <location>
        <begin position="1113"/>
        <end position="1302"/>
    </location>
</feature>
<dbReference type="Gene3D" id="3.30.60.20">
    <property type="match status" value="1"/>
</dbReference>
<dbReference type="Pfam" id="PF00620">
    <property type="entry name" value="RhoGAP"/>
    <property type="match status" value="1"/>
</dbReference>
<keyword evidence="11" id="KW-1185">Reference proteome</keyword>
<feature type="compositionally biased region" description="Basic and acidic residues" evidence="6">
    <location>
        <begin position="301"/>
        <end position="321"/>
    </location>
</feature>
<feature type="region of interest" description="Disordered" evidence="6">
    <location>
        <begin position="987"/>
        <end position="1034"/>
    </location>
</feature>
<protein>
    <submittedName>
        <fullName evidence="10">BQ5605_C007g04731 protein</fullName>
    </submittedName>
</protein>
<feature type="coiled-coil region" evidence="5">
    <location>
        <begin position="755"/>
        <end position="789"/>
    </location>
</feature>
<evidence type="ECO:0000256" key="2">
    <source>
        <dbReference type="ARBA" id="ARBA00022723"/>
    </source>
</evidence>
<dbReference type="PROSITE" id="PS00479">
    <property type="entry name" value="ZF_DAG_PE_1"/>
    <property type="match status" value="1"/>
</dbReference>